<evidence type="ECO:0000313" key="15">
    <source>
        <dbReference type="EMBL" id="GGW92432.1"/>
    </source>
</evidence>
<dbReference type="EMBL" id="BMYS01000018">
    <property type="protein sequence ID" value="GGW92432.1"/>
    <property type="molecule type" value="Genomic_DNA"/>
</dbReference>
<dbReference type="SFLD" id="SFLDS00003">
    <property type="entry name" value="Haloacid_Dehalogenase"/>
    <property type="match status" value="1"/>
</dbReference>
<feature type="region of interest" description="Disordered" evidence="13">
    <location>
        <begin position="1"/>
        <end position="31"/>
    </location>
</feature>
<dbReference type="Proteomes" id="UP000608345">
    <property type="component" value="Unassembled WGS sequence"/>
</dbReference>
<dbReference type="InterPro" id="IPR036412">
    <property type="entry name" value="HAD-like_sf"/>
</dbReference>
<feature type="transmembrane region" description="Helical" evidence="12">
    <location>
        <begin position="351"/>
        <end position="372"/>
    </location>
</feature>
<dbReference type="PANTHER" id="PTHR48085">
    <property type="entry name" value="CADMIUM/ZINC-TRANSPORTING ATPASE HMA2-RELATED"/>
    <property type="match status" value="1"/>
</dbReference>
<feature type="transmembrane region" description="Helical" evidence="12">
    <location>
        <begin position="147"/>
        <end position="166"/>
    </location>
</feature>
<dbReference type="PROSITE" id="PS50846">
    <property type="entry name" value="HMA_2"/>
    <property type="match status" value="1"/>
</dbReference>
<comment type="subcellular location">
    <subcellularLocation>
        <location evidence="12">Cell membrane</location>
    </subcellularLocation>
    <subcellularLocation>
        <location evidence="1">Membrane</location>
        <topology evidence="1">Multi-pass membrane protein</topology>
    </subcellularLocation>
</comment>
<organism evidence="15 16">
    <name type="scientific">Advenella faeciporci</name>
    <dbReference type="NCBI Taxonomy" id="797535"/>
    <lineage>
        <taxon>Bacteria</taxon>
        <taxon>Pseudomonadati</taxon>
        <taxon>Pseudomonadota</taxon>
        <taxon>Betaproteobacteria</taxon>
        <taxon>Burkholderiales</taxon>
        <taxon>Alcaligenaceae</taxon>
    </lineage>
</organism>
<keyword evidence="3 12" id="KW-0812">Transmembrane</keyword>
<reference evidence="15" key="2">
    <citation type="submission" date="2020-09" db="EMBL/GenBank/DDBJ databases">
        <authorList>
            <person name="Sun Q."/>
            <person name="Kim S."/>
        </authorList>
    </citation>
    <scope>NUCLEOTIDE SEQUENCE</scope>
    <source>
        <strain evidence="15">KCTC 23732</strain>
    </source>
</reference>
<comment type="similarity">
    <text evidence="2 12">Belongs to the cation transport ATPase (P-type) (TC 3.A.3) family. Type IB subfamily.</text>
</comment>
<evidence type="ECO:0000256" key="3">
    <source>
        <dbReference type="ARBA" id="ARBA00022692"/>
    </source>
</evidence>
<keyword evidence="12" id="KW-1003">Cell membrane</keyword>
<evidence type="ECO:0000256" key="2">
    <source>
        <dbReference type="ARBA" id="ARBA00006024"/>
    </source>
</evidence>
<comment type="caution">
    <text evidence="15">The sequence shown here is derived from an EMBL/GenBank/DDBJ whole genome shotgun (WGS) entry which is preliminary data.</text>
</comment>
<evidence type="ECO:0000256" key="7">
    <source>
        <dbReference type="ARBA" id="ARBA00022967"/>
    </source>
</evidence>
<dbReference type="InterPro" id="IPR023299">
    <property type="entry name" value="ATPase_P-typ_cyto_dom_N"/>
</dbReference>
<keyword evidence="4 12" id="KW-0479">Metal-binding</keyword>
<dbReference type="GO" id="GO:0016463">
    <property type="term" value="F:P-type zinc transporter activity"/>
    <property type="evidence" value="ECO:0007669"/>
    <property type="project" value="UniProtKB-EC"/>
</dbReference>
<dbReference type="InterPro" id="IPR001757">
    <property type="entry name" value="P_typ_ATPase"/>
</dbReference>
<dbReference type="GO" id="GO:0005524">
    <property type="term" value="F:ATP binding"/>
    <property type="evidence" value="ECO:0007669"/>
    <property type="project" value="UniProtKB-UniRule"/>
</dbReference>
<dbReference type="InterPro" id="IPR008250">
    <property type="entry name" value="ATPase_P-typ_transduc_dom_A_sf"/>
</dbReference>
<dbReference type="SUPFAM" id="SSF81665">
    <property type="entry name" value="Calcium ATPase, transmembrane domain M"/>
    <property type="match status" value="1"/>
</dbReference>
<dbReference type="Gene3D" id="3.30.70.100">
    <property type="match status" value="1"/>
</dbReference>
<keyword evidence="6 12" id="KW-0067">ATP-binding</keyword>
<dbReference type="InterPro" id="IPR023214">
    <property type="entry name" value="HAD_sf"/>
</dbReference>
<dbReference type="SUPFAM" id="SSF81653">
    <property type="entry name" value="Calcium ATPase, transduction domain A"/>
    <property type="match status" value="1"/>
</dbReference>
<name>A0A918N173_9BURK</name>
<feature type="transmembrane region" description="Helical" evidence="12">
    <location>
        <begin position="730"/>
        <end position="752"/>
    </location>
</feature>
<dbReference type="PANTHER" id="PTHR48085:SF5">
    <property type="entry name" value="CADMIUM_ZINC-TRANSPORTING ATPASE HMA4-RELATED"/>
    <property type="match status" value="1"/>
</dbReference>
<dbReference type="GO" id="GO:0016887">
    <property type="term" value="F:ATP hydrolysis activity"/>
    <property type="evidence" value="ECO:0007669"/>
    <property type="project" value="InterPro"/>
</dbReference>
<evidence type="ECO:0000256" key="9">
    <source>
        <dbReference type="ARBA" id="ARBA00023136"/>
    </source>
</evidence>
<feature type="domain" description="HMA" evidence="14">
    <location>
        <begin position="39"/>
        <end position="103"/>
    </location>
</feature>
<dbReference type="FunFam" id="2.70.150.10:FF:000002">
    <property type="entry name" value="Copper-transporting ATPase 1, putative"/>
    <property type="match status" value="1"/>
</dbReference>
<dbReference type="AlphaFoldDB" id="A0A918N173"/>
<dbReference type="CDD" id="cd00371">
    <property type="entry name" value="HMA"/>
    <property type="match status" value="1"/>
</dbReference>
<dbReference type="Gene3D" id="3.40.1110.10">
    <property type="entry name" value="Calcium-transporting ATPase, cytoplasmic domain N"/>
    <property type="match status" value="1"/>
</dbReference>
<evidence type="ECO:0000256" key="5">
    <source>
        <dbReference type="ARBA" id="ARBA00022741"/>
    </source>
</evidence>
<evidence type="ECO:0000313" key="16">
    <source>
        <dbReference type="Proteomes" id="UP000608345"/>
    </source>
</evidence>
<dbReference type="SFLD" id="SFLDG00002">
    <property type="entry name" value="C1.7:_P-type_atpase_like"/>
    <property type="match status" value="1"/>
</dbReference>
<dbReference type="SUPFAM" id="SSF56784">
    <property type="entry name" value="HAD-like"/>
    <property type="match status" value="1"/>
</dbReference>
<feature type="transmembrane region" description="Helical" evidence="12">
    <location>
        <begin position="123"/>
        <end position="141"/>
    </location>
</feature>
<evidence type="ECO:0000256" key="8">
    <source>
        <dbReference type="ARBA" id="ARBA00022989"/>
    </source>
</evidence>
<evidence type="ECO:0000256" key="12">
    <source>
        <dbReference type="RuleBase" id="RU362081"/>
    </source>
</evidence>
<dbReference type="InterPro" id="IPR059000">
    <property type="entry name" value="ATPase_P-type_domA"/>
</dbReference>
<dbReference type="PRINTS" id="PR00941">
    <property type="entry name" value="CDATPASE"/>
</dbReference>
<dbReference type="InterPro" id="IPR027256">
    <property type="entry name" value="P-typ_ATPase_IB"/>
</dbReference>
<dbReference type="InterPro" id="IPR023298">
    <property type="entry name" value="ATPase_P-typ_TM_dom_sf"/>
</dbReference>
<protein>
    <recommendedName>
        <fullName evidence="10">P-type Zn(2+) transporter</fullName>
        <ecNumber evidence="10">7.2.2.12</ecNumber>
    </recommendedName>
</protein>
<evidence type="ECO:0000256" key="4">
    <source>
        <dbReference type="ARBA" id="ARBA00022723"/>
    </source>
</evidence>
<dbReference type="SUPFAM" id="SSF55008">
    <property type="entry name" value="HMA, heavy metal-associated domain"/>
    <property type="match status" value="1"/>
</dbReference>
<dbReference type="InterPro" id="IPR006121">
    <property type="entry name" value="HMA_dom"/>
</dbReference>
<dbReference type="InterPro" id="IPR036163">
    <property type="entry name" value="HMA_dom_sf"/>
</dbReference>
<dbReference type="InterPro" id="IPR018303">
    <property type="entry name" value="ATPase_P-typ_P_site"/>
</dbReference>
<evidence type="ECO:0000256" key="1">
    <source>
        <dbReference type="ARBA" id="ARBA00004141"/>
    </source>
</evidence>
<reference evidence="15" key="1">
    <citation type="journal article" date="2014" name="Int. J. Syst. Evol. Microbiol.">
        <title>Complete genome sequence of Corynebacterium casei LMG S-19264T (=DSM 44701T), isolated from a smear-ripened cheese.</title>
        <authorList>
            <consortium name="US DOE Joint Genome Institute (JGI-PGF)"/>
            <person name="Walter F."/>
            <person name="Albersmeier A."/>
            <person name="Kalinowski J."/>
            <person name="Ruckert C."/>
        </authorList>
    </citation>
    <scope>NUCLEOTIDE SEQUENCE</scope>
    <source>
        <strain evidence="15">KCTC 23732</strain>
    </source>
</reference>
<dbReference type="NCBIfam" id="TIGR01494">
    <property type="entry name" value="ATPase_P-type"/>
    <property type="match status" value="2"/>
</dbReference>
<dbReference type="EC" id="7.2.2.12" evidence="10"/>
<evidence type="ECO:0000256" key="10">
    <source>
        <dbReference type="ARBA" id="ARBA00039097"/>
    </source>
</evidence>
<dbReference type="NCBIfam" id="TIGR01525">
    <property type="entry name" value="ATPase-IB_hvy"/>
    <property type="match status" value="1"/>
</dbReference>
<dbReference type="GO" id="GO:0046872">
    <property type="term" value="F:metal ion binding"/>
    <property type="evidence" value="ECO:0007669"/>
    <property type="project" value="UniProtKB-KW"/>
</dbReference>
<evidence type="ECO:0000259" key="14">
    <source>
        <dbReference type="PROSITE" id="PS50846"/>
    </source>
</evidence>
<accession>A0A918N173</accession>
<keyword evidence="8 12" id="KW-1133">Transmembrane helix</keyword>
<dbReference type="Pfam" id="PF00122">
    <property type="entry name" value="E1-E2_ATPase"/>
    <property type="match status" value="1"/>
</dbReference>
<proteinExistence type="inferred from homology"/>
<dbReference type="PROSITE" id="PS00154">
    <property type="entry name" value="ATPASE_E1_E2"/>
    <property type="match status" value="1"/>
</dbReference>
<dbReference type="GO" id="GO:0005886">
    <property type="term" value="C:plasma membrane"/>
    <property type="evidence" value="ECO:0007669"/>
    <property type="project" value="UniProtKB-SubCell"/>
</dbReference>
<evidence type="ECO:0000256" key="11">
    <source>
        <dbReference type="ARBA" id="ARBA00047308"/>
    </source>
</evidence>
<evidence type="ECO:0000256" key="6">
    <source>
        <dbReference type="ARBA" id="ARBA00022840"/>
    </source>
</evidence>
<dbReference type="PRINTS" id="PR00119">
    <property type="entry name" value="CATATPASE"/>
</dbReference>
<keyword evidence="5 12" id="KW-0547">Nucleotide-binding</keyword>
<sequence>MSGCCQQHNHDHKHTHHDPKETTQGLRDLPPQQVAGDAVQTPIRIMQMDCPTEERLIRTRLENTAGVMAMNFNLMQRELLVLHQPHALDAILDAIKSLGFEPQTAAIDVVPLKNSMRESGFSLGWKLPVAAILAIASEVTHWVGGPWIFSALLAVLAVALSGLGTYRKGFIALRNLQLNINALMAIAVSCALLIGQWPEAAMVMVLFSIAELLESRSLDRARLAVSNLLQMVPQTAWVYQVDKDWLELPVGQVKTGDLVRVRPGERIPLDGMVIKGSSTVNQAPITGESLPVDKQQGDELYAGTINQGGLLEFKVGTLADNSTLARIIRVVEQAQASKAPLQRFVDQFAQYYTPAVCLLALLVAVFMPFVMGTPWLDAIYMALVLLVIACPCALVISTPVTLVSGLTAAARHGVLVKGAAYLEKGRKLRWLALDKTGTITQGKPVQTDMILMPENLTFTRASESGRDQDEVSLDEIGVRKTAASLAALSDHPVSMAVAQAARKDGLLTYPVEGFQALAGRGVQGVINGVEYMLESPRRALEQGLLDASVIQTVHAYENQGKTVVLLYCLNRVIAVFAVADTVRPDSRQAIQRLHEQGVKTIMLSGDNPQTVQTIASQVGIDRALGQQMPENKLDVIVDLQKSGMVGMVGDGINDAPALARAEIGFAMGAIGTDTAIETADVALMDDDLRKIPRFIELSHVTYRVLVQNIVLALGIKLVFLLLTLGGMGSMWMAVFADMGASLLVVLNGLRLLSFKASS</sequence>
<dbReference type="Gene3D" id="3.40.50.1000">
    <property type="entry name" value="HAD superfamily/HAD-like"/>
    <property type="match status" value="1"/>
</dbReference>
<comment type="catalytic activity">
    <reaction evidence="11">
        <text>Zn(2+)(in) + ATP + H2O = Zn(2+)(out) + ADP + phosphate + H(+)</text>
        <dbReference type="Rhea" id="RHEA:20621"/>
        <dbReference type="ChEBI" id="CHEBI:15377"/>
        <dbReference type="ChEBI" id="CHEBI:15378"/>
        <dbReference type="ChEBI" id="CHEBI:29105"/>
        <dbReference type="ChEBI" id="CHEBI:30616"/>
        <dbReference type="ChEBI" id="CHEBI:43474"/>
        <dbReference type="ChEBI" id="CHEBI:456216"/>
        <dbReference type="EC" id="7.2.2.12"/>
    </reaction>
</comment>
<keyword evidence="16" id="KW-1185">Reference proteome</keyword>
<dbReference type="Pfam" id="PF00702">
    <property type="entry name" value="Hydrolase"/>
    <property type="match status" value="1"/>
</dbReference>
<dbReference type="InterPro" id="IPR044492">
    <property type="entry name" value="P_typ_ATPase_HD_dom"/>
</dbReference>
<keyword evidence="7" id="KW-1278">Translocase</keyword>
<dbReference type="InterPro" id="IPR051014">
    <property type="entry name" value="Cation_Transport_ATPase_IB"/>
</dbReference>
<dbReference type="Gene3D" id="2.70.150.10">
    <property type="entry name" value="Calcium-transporting ATPase, cytoplasmic transduction domain A"/>
    <property type="match status" value="1"/>
</dbReference>
<dbReference type="RefSeq" id="WP_189385664.1">
    <property type="nucleotide sequence ID" value="NZ_BAABFY010000012.1"/>
</dbReference>
<evidence type="ECO:0000256" key="13">
    <source>
        <dbReference type="SAM" id="MobiDB-lite"/>
    </source>
</evidence>
<keyword evidence="9 12" id="KW-0472">Membrane</keyword>
<dbReference type="GO" id="GO:0015086">
    <property type="term" value="F:cadmium ion transmembrane transporter activity"/>
    <property type="evidence" value="ECO:0007669"/>
    <property type="project" value="TreeGrafter"/>
</dbReference>
<gene>
    <name evidence="15" type="ORF">GCM10011450_23220</name>
</gene>
<dbReference type="SFLD" id="SFLDF00027">
    <property type="entry name" value="p-type_atpase"/>
    <property type="match status" value="1"/>
</dbReference>
<feature type="transmembrane region" description="Helical" evidence="12">
    <location>
        <begin position="378"/>
        <end position="403"/>
    </location>
</feature>
<feature type="transmembrane region" description="Helical" evidence="12">
    <location>
        <begin position="700"/>
        <end position="724"/>
    </location>
</feature>